<dbReference type="PANTHER" id="PTHR43421:SF1">
    <property type="entry name" value="METALLOPROTEASE PMBA"/>
    <property type="match status" value="1"/>
</dbReference>
<dbReference type="InterPro" id="IPR036059">
    <property type="entry name" value="TldD/PmbA_sf"/>
</dbReference>
<evidence type="ECO:0000256" key="5">
    <source>
        <dbReference type="ARBA" id="ARBA00022670"/>
    </source>
</evidence>
<dbReference type="InterPro" id="IPR045569">
    <property type="entry name" value="Metalloprtase-TldD/E_C"/>
</dbReference>
<proteinExistence type="inferred from homology"/>
<evidence type="ECO:0000256" key="7">
    <source>
        <dbReference type="ARBA" id="ARBA00023049"/>
    </source>
</evidence>
<keyword evidence="5 12" id="KW-0645">Protease</keyword>
<evidence type="ECO:0000259" key="10">
    <source>
        <dbReference type="Pfam" id="PF19289"/>
    </source>
</evidence>
<comment type="subcellular location">
    <subcellularLocation>
        <location evidence="2">Cytoplasm</location>
    </subcellularLocation>
</comment>
<dbReference type="Gene3D" id="3.30.2290.10">
    <property type="entry name" value="PmbA/TldD superfamily"/>
    <property type="match status" value="1"/>
</dbReference>
<dbReference type="AlphaFoldDB" id="A0A2K1QBE9"/>
<keyword evidence="6" id="KW-0378">Hydrolase</keyword>
<dbReference type="Pfam" id="PF01523">
    <property type="entry name" value="PmbA_TldD_1st"/>
    <property type="match status" value="1"/>
</dbReference>
<dbReference type="Pfam" id="PF19289">
    <property type="entry name" value="PmbA_TldD_3rd"/>
    <property type="match status" value="1"/>
</dbReference>
<dbReference type="Pfam" id="PF19290">
    <property type="entry name" value="PmbA_TldD_2nd"/>
    <property type="match status" value="1"/>
</dbReference>
<keyword evidence="7 12" id="KW-0482">Metalloprotease</keyword>
<dbReference type="GO" id="GO:0006508">
    <property type="term" value="P:proteolysis"/>
    <property type="evidence" value="ECO:0007669"/>
    <property type="project" value="UniProtKB-KW"/>
</dbReference>
<dbReference type="InterPro" id="IPR035068">
    <property type="entry name" value="TldD/PmbA_N"/>
</dbReference>
<evidence type="ECO:0000313" key="13">
    <source>
        <dbReference type="Proteomes" id="UP000236345"/>
    </source>
</evidence>
<dbReference type="FunFam" id="3.30.2290.10:FF:000002">
    <property type="entry name" value="Metalloprotease PmbA homolog"/>
    <property type="match status" value="1"/>
</dbReference>
<evidence type="ECO:0000256" key="1">
    <source>
        <dbReference type="ARBA" id="ARBA00002796"/>
    </source>
</evidence>
<sequence length="446" mass="48070">MKILTQVAEQRKVLEQAVAQALELAKAGTDGAEVAVSKTTGIGVSTRYGEVENVEFNSDGALGITVYYQNRKGSASSTDLSPDAIKRTVQAAVDIARYTSPDPYAGMADRELLAFEAPDLDLFHPWEIDPDKAIELAARAEQASLQADKRITNTEGGSFNSHVGIKVFGNSHGMLQSYCSSRHSLSSCVIAEAEGDMERDYAYTIGRALDDLQSPEWVGQECARRTLSRLAPRKLPTMKAPVIFAAEVATGLFGHLVGAISGSSVYRKSTFLLDALGTQILPEWLTIEEQPHLLKGLASTPFDSEGVRTQDREIVKAGVLQTWLLTSYAARKLGLQSTGHAGGIHNWRIAGQGSSFDDLLKQMGKGLVVTELMGQGVSGITGDYSRGAAGFWVENGEIQYPVSEITIAGNLKDMWRNIVTVGNDIETRSNIQCGSVLLPEMSIAGQ</sequence>
<dbReference type="PANTHER" id="PTHR43421">
    <property type="entry name" value="METALLOPROTEASE PMBA"/>
    <property type="match status" value="1"/>
</dbReference>
<evidence type="ECO:0000259" key="9">
    <source>
        <dbReference type="Pfam" id="PF01523"/>
    </source>
</evidence>
<evidence type="ECO:0000259" key="11">
    <source>
        <dbReference type="Pfam" id="PF19290"/>
    </source>
</evidence>
<name>A0A2K1QBE9_9GAMM</name>
<keyword evidence="4" id="KW-0963">Cytoplasm</keyword>
<evidence type="ECO:0000256" key="3">
    <source>
        <dbReference type="ARBA" id="ARBA00005836"/>
    </source>
</evidence>
<dbReference type="InterPro" id="IPR047657">
    <property type="entry name" value="PmbA"/>
</dbReference>
<dbReference type="GO" id="GO:0005829">
    <property type="term" value="C:cytosol"/>
    <property type="evidence" value="ECO:0007669"/>
    <property type="project" value="TreeGrafter"/>
</dbReference>
<dbReference type="Proteomes" id="UP000236345">
    <property type="component" value="Unassembled WGS sequence"/>
</dbReference>
<gene>
    <name evidence="12" type="ORF">COO59_07580</name>
</gene>
<reference evidence="13" key="1">
    <citation type="submission" date="2017-09" db="EMBL/GenBank/DDBJ databases">
        <authorList>
            <person name="Palmer M."/>
            <person name="Steenkamp E.T."/>
            <person name="Coetzee M.P."/>
            <person name="Avontuur J.R."/>
            <person name="Van Zyl E."/>
            <person name="Chan W.-Y."/>
            <person name="Blom J."/>
            <person name="Venter S.N."/>
        </authorList>
    </citation>
    <scope>NUCLEOTIDE SEQUENCE [LARGE SCALE GENOMIC DNA]</scope>
    <source>
        <strain evidence="13">QC88-366</strain>
    </source>
</reference>
<dbReference type="NCBIfam" id="NF008268">
    <property type="entry name" value="PRK11040.1"/>
    <property type="match status" value="1"/>
</dbReference>
<dbReference type="RefSeq" id="WP_103059202.1">
    <property type="nucleotide sequence ID" value="NZ_BSOF01000007.1"/>
</dbReference>
<comment type="similarity">
    <text evidence="3">Belongs to the peptidase U62 family.</text>
</comment>
<feature type="domain" description="Metalloprotease TldD/E central" evidence="11">
    <location>
        <begin position="124"/>
        <end position="230"/>
    </location>
</feature>
<dbReference type="InterPro" id="IPR045570">
    <property type="entry name" value="Metalloprtase-TldD/E_cen_dom"/>
</dbReference>
<dbReference type="SUPFAM" id="SSF111283">
    <property type="entry name" value="Putative modulator of DNA gyrase, PmbA/TldD"/>
    <property type="match status" value="1"/>
</dbReference>
<dbReference type="InterPro" id="IPR002510">
    <property type="entry name" value="Metalloprtase-TldD/E_N"/>
</dbReference>
<evidence type="ECO:0000256" key="6">
    <source>
        <dbReference type="ARBA" id="ARBA00022801"/>
    </source>
</evidence>
<feature type="domain" description="Metalloprotease TldD/E C-terminal" evidence="10">
    <location>
        <begin position="238"/>
        <end position="445"/>
    </location>
</feature>
<organism evidence="12 13">
    <name type="scientific">Mixta theicola</name>
    <dbReference type="NCBI Taxonomy" id="1458355"/>
    <lineage>
        <taxon>Bacteria</taxon>
        <taxon>Pseudomonadati</taxon>
        <taxon>Pseudomonadota</taxon>
        <taxon>Gammaproteobacteria</taxon>
        <taxon>Enterobacterales</taxon>
        <taxon>Erwiniaceae</taxon>
        <taxon>Mixta</taxon>
    </lineage>
</organism>
<feature type="domain" description="Metalloprotease TldD/E N-terminal" evidence="9">
    <location>
        <begin position="32"/>
        <end position="96"/>
    </location>
</feature>
<dbReference type="GO" id="GO:0008237">
    <property type="term" value="F:metallopeptidase activity"/>
    <property type="evidence" value="ECO:0007669"/>
    <property type="project" value="UniProtKB-KW"/>
</dbReference>
<comment type="caution">
    <text evidence="12">The sequence shown here is derived from an EMBL/GenBank/DDBJ whole genome shotgun (WGS) entry which is preliminary data.</text>
</comment>
<evidence type="ECO:0000313" key="12">
    <source>
        <dbReference type="EMBL" id="PNS12355.1"/>
    </source>
</evidence>
<protein>
    <recommendedName>
        <fullName evidence="8">Metalloprotease PmbA</fullName>
    </recommendedName>
</protein>
<evidence type="ECO:0000256" key="8">
    <source>
        <dbReference type="ARBA" id="ARBA00072380"/>
    </source>
</evidence>
<evidence type="ECO:0000256" key="4">
    <source>
        <dbReference type="ARBA" id="ARBA00022490"/>
    </source>
</evidence>
<dbReference type="OrthoDB" id="9803618at2"/>
<accession>A0A2K1QBE9</accession>
<comment type="function">
    <text evidence="1">Probable metalloprotease.</text>
</comment>
<keyword evidence="13" id="KW-1185">Reference proteome</keyword>
<dbReference type="EMBL" id="NWUO01000004">
    <property type="protein sequence ID" value="PNS12355.1"/>
    <property type="molecule type" value="Genomic_DNA"/>
</dbReference>
<evidence type="ECO:0000256" key="2">
    <source>
        <dbReference type="ARBA" id="ARBA00004496"/>
    </source>
</evidence>